<dbReference type="NCBIfam" id="TIGR00639">
    <property type="entry name" value="PurN"/>
    <property type="match status" value="1"/>
</dbReference>
<dbReference type="HAMAP" id="MF_01930">
    <property type="entry name" value="PurN"/>
    <property type="match status" value="1"/>
</dbReference>
<dbReference type="InterPro" id="IPR036477">
    <property type="entry name" value="Formyl_transf_N_sf"/>
</dbReference>
<feature type="active site" description="Proton donor" evidence="6">
    <location>
        <position position="114"/>
    </location>
</feature>
<dbReference type="PANTHER" id="PTHR43369">
    <property type="entry name" value="PHOSPHORIBOSYLGLYCINAMIDE FORMYLTRANSFERASE"/>
    <property type="match status" value="1"/>
</dbReference>
<dbReference type="PROSITE" id="PS00373">
    <property type="entry name" value="GART"/>
    <property type="match status" value="1"/>
</dbReference>
<dbReference type="AlphaFoldDB" id="A0A7T4EEY2"/>
<comment type="pathway">
    <text evidence="1 6">Purine metabolism; IMP biosynthesis via de novo pathway; N(2)-formyl-N(1)-(5-phospho-D-ribosyl)glycinamide from N(1)-(5-phospho-D-ribosyl)glycinamide (10-formyl THF route): step 1/1.</text>
</comment>
<dbReference type="Gene3D" id="3.40.50.170">
    <property type="entry name" value="Formyl transferase, N-terminal domain"/>
    <property type="match status" value="1"/>
</dbReference>
<evidence type="ECO:0000313" key="8">
    <source>
        <dbReference type="EMBL" id="QQB46131.1"/>
    </source>
</evidence>
<evidence type="ECO:0000256" key="1">
    <source>
        <dbReference type="ARBA" id="ARBA00005054"/>
    </source>
</evidence>
<reference evidence="8 10" key="1">
    <citation type="submission" date="2020-12" db="EMBL/GenBank/DDBJ databases">
        <title>FDA dAtabase for Regulatory Grade micrObial Sequences (FDA-ARGOS): Supporting development and validation of Infectious Disease Dx tests.</title>
        <authorList>
            <person name="Sproer C."/>
            <person name="Gronow S."/>
            <person name="Severitt S."/>
            <person name="Schroder I."/>
            <person name="Tallon L."/>
            <person name="Sadzewicz L."/>
            <person name="Zhao X."/>
            <person name="Boylan J."/>
            <person name="Ott S."/>
            <person name="Bowen H."/>
            <person name="Vavikolanu K."/>
            <person name="Mehta A."/>
            <person name="Aluvathingal J."/>
            <person name="Nadendla S."/>
            <person name="Lowell S."/>
            <person name="Myers T."/>
            <person name="Yan Y."/>
            <person name="Sichtig H."/>
        </authorList>
    </citation>
    <scope>NUCLEOTIDE SEQUENCE [LARGE SCALE GENOMIC DNA]</scope>
    <source>
        <strain evidence="8 10">FDAARGOS_1053</strain>
        <strain evidence="9">FDAARGOS_1191</strain>
    </source>
</reference>
<gene>
    <name evidence="6" type="primary">purN</name>
    <name evidence="8" type="ORF">I6I10_11885</name>
    <name evidence="9" type="ORF">I6J21_04230</name>
</gene>
<dbReference type="UniPathway" id="UPA00074">
    <property type="reaction ID" value="UER00126"/>
</dbReference>
<dbReference type="PANTHER" id="PTHR43369:SF2">
    <property type="entry name" value="PHOSPHORIBOSYLGLYCINAMIDE FORMYLTRANSFERASE"/>
    <property type="match status" value="1"/>
</dbReference>
<evidence type="ECO:0000256" key="5">
    <source>
        <dbReference type="ARBA" id="ARBA00047664"/>
    </source>
</evidence>
<dbReference type="Pfam" id="PF00551">
    <property type="entry name" value="Formyl_trans_N"/>
    <property type="match status" value="1"/>
</dbReference>
<dbReference type="EC" id="2.1.2.2" evidence="6"/>
<dbReference type="InterPro" id="IPR004607">
    <property type="entry name" value="GART"/>
</dbReference>
<sequence>MNNAVQTAPEKKMRVVVLASGSGTLLQAMMDRDSRVYEIVAVITDRPCVANERARAESVPTQVVEFTPGDRDQWNRDFRDAVAAYTPDVVVSAGLMRIVSEDFLAGFDVVLNTHPALLPAFKGAHAVCDALDYGVAVTGSTVHKMDAGMDTGPIVAQWPVLIKEDDDEDSLHERIKIVERQLIVKVLEEGLWRNGQ</sequence>
<feature type="binding site" evidence="6">
    <location>
        <position position="71"/>
    </location>
    <ligand>
        <name>(6R)-10-formyltetrahydrofolate</name>
        <dbReference type="ChEBI" id="CHEBI:195366"/>
    </ligand>
</feature>
<evidence type="ECO:0000313" key="9">
    <source>
        <dbReference type="EMBL" id="QRP71356.1"/>
    </source>
</evidence>
<evidence type="ECO:0000256" key="2">
    <source>
        <dbReference type="ARBA" id="ARBA00022679"/>
    </source>
</evidence>
<feature type="binding site" evidence="6">
    <location>
        <position position="112"/>
    </location>
    <ligand>
        <name>(6R)-10-formyltetrahydrofolate</name>
        <dbReference type="ChEBI" id="CHEBI:195366"/>
    </ligand>
</feature>
<dbReference type="GeneID" id="92759604"/>
<evidence type="ECO:0000259" key="7">
    <source>
        <dbReference type="Pfam" id="PF00551"/>
    </source>
</evidence>
<comment type="caution">
    <text evidence="6">Lacks conserved residue(s) required for the propagation of feature annotation.</text>
</comment>
<evidence type="ECO:0000313" key="10">
    <source>
        <dbReference type="Proteomes" id="UP000596145"/>
    </source>
</evidence>
<dbReference type="RefSeq" id="WP_081446548.1">
    <property type="nucleotide sequence ID" value="NZ_CP066007.1"/>
</dbReference>
<evidence type="ECO:0000256" key="4">
    <source>
        <dbReference type="ARBA" id="ARBA00038440"/>
    </source>
</evidence>
<dbReference type="Proteomes" id="UP000596145">
    <property type="component" value="Chromosome"/>
</dbReference>
<comment type="similarity">
    <text evidence="4 6">Belongs to the GART family.</text>
</comment>
<dbReference type="InterPro" id="IPR002376">
    <property type="entry name" value="Formyl_transf_N"/>
</dbReference>
<name>A0A7T4EEY2_9CORY</name>
<evidence type="ECO:0000256" key="3">
    <source>
        <dbReference type="ARBA" id="ARBA00022755"/>
    </source>
</evidence>
<dbReference type="InterPro" id="IPR001555">
    <property type="entry name" value="GART_AS"/>
</dbReference>
<proteinExistence type="inferred from homology"/>
<dbReference type="Proteomes" id="UP000617681">
    <property type="component" value="Chromosome"/>
</dbReference>
<dbReference type="GO" id="GO:0004644">
    <property type="term" value="F:phosphoribosylglycinamide formyltransferase activity"/>
    <property type="evidence" value="ECO:0007669"/>
    <property type="project" value="UniProtKB-UniRule"/>
</dbReference>
<comment type="function">
    <text evidence="6">Catalyzes the transfer of a formyl group from 10-formyltetrahydrofolate to 5-phospho-ribosyl-glycinamide (GAR), producing 5-phospho-ribosyl-N-formylglycinamide (FGAR) and tetrahydrofolate.</text>
</comment>
<comment type="catalytic activity">
    <reaction evidence="5 6">
        <text>N(1)-(5-phospho-beta-D-ribosyl)glycinamide + (6R)-10-formyltetrahydrofolate = N(2)-formyl-N(1)-(5-phospho-beta-D-ribosyl)glycinamide + (6S)-5,6,7,8-tetrahydrofolate + H(+)</text>
        <dbReference type="Rhea" id="RHEA:15053"/>
        <dbReference type="ChEBI" id="CHEBI:15378"/>
        <dbReference type="ChEBI" id="CHEBI:57453"/>
        <dbReference type="ChEBI" id="CHEBI:143788"/>
        <dbReference type="ChEBI" id="CHEBI:147286"/>
        <dbReference type="ChEBI" id="CHEBI:195366"/>
        <dbReference type="EC" id="2.1.2.2"/>
    </reaction>
</comment>
<evidence type="ECO:0000256" key="6">
    <source>
        <dbReference type="HAMAP-Rule" id="MF_01930"/>
    </source>
</evidence>
<dbReference type="EMBL" id="CP069534">
    <property type="protein sequence ID" value="QRP71356.1"/>
    <property type="molecule type" value="Genomic_DNA"/>
</dbReference>
<protein>
    <recommendedName>
        <fullName evidence="6">Phosphoribosylglycinamide formyltransferase</fullName>
        <ecNumber evidence="6">2.1.2.2</ecNumber>
    </recommendedName>
    <alternativeName>
        <fullName evidence="6">5'-phosphoribosylglycinamide transformylase</fullName>
    </alternativeName>
    <alternativeName>
        <fullName evidence="6">GAR transformylase</fullName>
        <shortName evidence="6">GART</shortName>
    </alternativeName>
</protein>
<dbReference type="SUPFAM" id="SSF53328">
    <property type="entry name" value="Formyltransferase"/>
    <property type="match status" value="1"/>
</dbReference>
<keyword evidence="2 6" id="KW-0808">Transferase</keyword>
<dbReference type="CDD" id="cd08645">
    <property type="entry name" value="FMT_core_GART"/>
    <property type="match status" value="1"/>
</dbReference>
<dbReference type="GO" id="GO:0005829">
    <property type="term" value="C:cytosol"/>
    <property type="evidence" value="ECO:0007669"/>
    <property type="project" value="TreeGrafter"/>
</dbReference>
<feature type="site" description="Raises pKa of active site His" evidence="6">
    <location>
        <position position="150"/>
    </location>
</feature>
<organism evidence="8 10">
    <name type="scientific">Corynebacterium glucuronolyticum</name>
    <dbReference type="NCBI Taxonomy" id="39791"/>
    <lineage>
        <taxon>Bacteria</taxon>
        <taxon>Bacillati</taxon>
        <taxon>Actinomycetota</taxon>
        <taxon>Actinomycetes</taxon>
        <taxon>Mycobacteriales</taxon>
        <taxon>Corynebacteriaceae</taxon>
        <taxon>Corynebacterium</taxon>
    </lineage>
</organism>
<accession>A0A7T4EEY2</accession>
<feature type="binding site" evidence="6">
    <location>
        <begin position="96"/>
        <end position="99"/>
    </location>
    <ligand>
        <name>(6R)-10-formyltetrahydrofolate</name>
        <dbReference type="ChEBI" id="CHEBI:195366"/>
    </ligand>
</feature>
<dbReference type="GO" id="GO:0006189">
    <property type="term" value="P:'de novo' IMP biosynthetic process"/>
    <property type="evidence" value="ECO:0007669"/>
    <property type="project" value="UniProtKB-UniRule"/>
</dbReference>
<keyword evidence="3 6" id="KW-0658">Purine biosynthesis</keyword>
<dbReference type="EMBL" id="CP066007">
    <property type="protein sequence ID" value="QQB46131.1"/>
    <property type="molecule type" value="Genomic_DNA"/>
</dbReference>
<feature type="domain" description="Formyl transferase N-terminal" evidence="7">
    <location>
        <begin position="13"/>
        <end position="187"/>
    </location>
</feature>